<comment type="caution">
    <text evidence="6">The sequence shown here is derived from an EMBL/GenBank/DDBJ whole genome shotgun (WGS) entry which is preliminary data.</text>
</comment>
<accession>A0A941HQL7</accession>
<proteinExistence type="predicted"/>
<evidence type="ECO:0000256" key="1">
    <source>
        <dbReference type="ARBA" id="ARBA00003535"/>
    </source>
</evidence>
<dbReference type="InterPro" id="IPR013785">
    <property type="entry name" value="Aldolase_TIM"/>
</dbReference>
<dbReference type="Pfam" id="PF03060">
    <property type="entry name" value="NMO"/>
    <property type="match status" value="2"/>
</dbReference>
<evidence type="ECO:0000256" key="3">
    <source>
        <dbReference type="ARBA" id="ARBA00022630"/>
    </source>
</evidence>
<dbReference type="PANTHER" id="PTHR32332">
    <property type="entry name" value="2-NITROPROPANE DIOXYGENASE"/>
    <property type="match status" value="1"/>
</dbReference>
<protein>
    <recommendedName>
        <fullName evidence="2">Probable nitronate monooxygenase</fullName>
    </recommendedName>
</protein>
<keyword evidence="4" id="KW-0288">FMN</keyword>
<comment type="function">
    <text evidence="1">Nitronate monooxygenase that uses molecular oxygen to catalyze the oxidative denitrification of alkyl nitronates. Acts on propionate 3-nitronate (P3N), the presumed physiological substrate. Probably functions in the detoxification of P3N, a metabolic poison produced by plants and fungi as a defense mechanism.</text>
</comment>
<dbReference type="InterPro" id="IPR004136">
    <property type="entry name" value="NMO"/>
</dbReference>
<dbReference type="EMBL" id="JAGSCS010000002">
    <property type="protein sequence ID" value="MBR0575292.1"/>
    <property type="molecule type" value="Genomic_DNA"/>
</dbReference>
<reference evidence="6" key="1">
    <citation type="submission" date="2021-04" db="EMBL/GenBank/DDBJ databases">
        <title>Proteiniclasticum sedimins sp. nov., an obligate anaerobic bacterium isolated from anaerobic sludge.</title>
        <authorList>
            <person name="Liu J."/>
        </authorList>
    </citation>
    <scope>NUCLEOTIDE SEQUENCE</scope>
    <source>
        <strain evidence="6">BAD-10</strain>
    </source>
</reference>
<evidence type="ECO:0000313" key="6">
    <source>
        <dbReference type="EMBL" id="MBR0575292.1"/>
    </source>
</evidence>
<dbReference type="NCBIfam" id="TIGR03151">
    <property type="entry name" value="enACPred_II"/>
    <property type="match status" value="1"/>
</dbReference>
<dbReference type="RefSeq" id="WP_211799799.1">
    <property type="nucleotide sequence ID" value="NZ_JAGSCS010000002.1"/>
</dbReference>
<keyword evidence="3" id="KW-0285">Flavoprotein</keyword>
<name>A0A941HQL7_9CLOT</name>
<dbReference type="CDD" id="cd04730">
    <property type="entry name" value="NPD_like"/>
    <property type="match status" value="1"/>
</dbReference>
<keyword evidence="5" id="KW-0560">Oxidoreductase</keyword>
<dbReference type="Proteomes" id="UP000675379">
    <property type="component" value="Unassembled WGS sequence"/>
</dbReference>
<dbReference type="PANTHER" id="PTHR32332:SF20">
    <property type="entry name" value="2-NITROPROPANE DIOXYGENASE-LIKE PROTEIN"/>
    <property type="match status" value="1"/>
</dbReference>
<dbReference type="SUPFAM" id="SSF51412">
    <property type="entry name" value="Inosine monophosphate dehydrogenase (IMPDH)"/>
    <property type="match status" value="1"/>
</dbReference>
<evidence type="ECO:0000256" key="5">
    <source>
        <dbReference type="ARBA" id="ARBA00023002"/>
    </source>
</evidence>
<dbReference type="Gene3D" id="3.20.20.70">
    <property type="entry name" value="Aldolase class I"/>
    <property type="match status" value="1"/>
</dbReference>
<dbReference type="InterPro" id="IPR017569">
    <property type="entry name" value="Enoyl_ACP_red-II_put"/>
</dbReference>
<sequence length="307" mass="32601">MKNRVCELLGIQYPVFQGAMAWLADGKLAAAVSNAGGLGIIAGGNAPGDIVREEIRKAKELTDKPFGVNIMLLSPFKEEVIQVVLEEKVACVTTGAGNPGRYIQAFHEAGIKVIPVVPSVALAKKMEKLGADAIIAEGNEAGGHIGKLTSMVLWPQVSDAVSIPVIGAGGIADHRGVDAAFILGAEGVQLGTYFIPAEECKAHENYKTMVLEASDIDTTVTGRPTGHPVQVLRNKLSRKFEELEKRGAALDEYEELGKGALYQSVIVGDLDRGSFMSGQIAGMVKKRGTCKELLDSLIEGSQYIQKA</sequence>
<dbReference type="GO" id="GO:0018580">
    <property type="term" value="F:nitronate monooxygenase activity"/>
    <property type="evidence" value="ECO:0007669"/>
    <property type="project" value="InterPro"/>
</dbReference>
<evidence type="ECO:0000256" key="2">
    <source>
        <dbReference type="ARBA" id="ARBA00013457"/>
    </source>
</evidence>
<evidence type="ECO:0000313" key="7">
    <source>
        <dbReference type="Proteomes" id="UP000675379"/>
    </source>
</evidence>
<dbReference type="AlphaFoldDB" id="A0A941HQL7"/>
<organism evidence="6 7">
    <name type="scientific">Proteiniclasticum sediminis</name>
    <dbReference type="NCBI Taxonomy" id="2804028"/>
    <lineage>
        <taxon>Bacteria</taxon>
        <taxon>Bacillati</taxon>
        <taxon>Bacillota</taxon>
        <taxon>Clostridia</taxon>
        <taxon>Eubacteriales</taxon>
        <taxon>Clostridiaceae</taxon>
        <taxon>Proteiniclasticum</taxon>
    </lineage>
</organism>
<gene>
    <name evidence="6" type="primary">fabK</name>
    <name evidence="6" type="ORF">KCG48_02950</name>
</gene>
<keyword evidence="7" id="KW-1185">Reference proteome</keyword>
<evidence type="ECO:0000256" key="4">
    <source>
        <dbReference type="ARBA" id="ARBA00022643"/>
    </source>
</evidence>